<dbReference type="Proteomes" id="UP000694845">
    <property type="component" value="Unplaced"/>
</dbReference>
<name>A0A8B8A0V0_ACAPL</name>
<organism evidence="2 3">
    <name type="scientific">Acanthaster planci</name>
    <name type="common">Crown-of-thorns starfish</name>
    <dbReference type="NCBI Taxonomy" id="133434"/>
    <lineage>
        <taxon>Eukaryota</taxon>
        <taxon>Metazoa</taxon>
        <taxon>Echinodermata</taxon>
        <taxon>Eleutherozoa</taxon>
        <taxon>Asterozoa</taxon>
        <taxon>Asteroidea</taxon>
        <taxon>Valvatacea</taxon>
        <taxon>Valvatida</taxon>
        <taxon>Acanthasteridae</taxon>
        <taxon>Acanthaster</taxon>
    </lineage>
</organism>
<evidence type="ECO:0000259" key="1">
    <source>
        <dbReference type="Pfam" id="PF21787"/>
    </source>
</evidence>
<protein>
    <submittedName>
        <fullName evidence="3">Uncharacterized protein LOC110990613</fullName>
    </submittedName>
</protein>
<dbReference type="RefSeq" id="XP_022111383.1">
    <property type="nucleotide sequence ID" value="XM_022255691.1"/>
</dbReference>
<dbReference type="GeneID" id="110990613"/>
<dbReference type="Pfam" id="PF21787">
    <property type="entry name" value="TNP-like_RNaseH_N"/>
    <property type="match status" value="1"/>
</dbReference>
<reference evidence="3" key="1">
    <citation type="submission" date="2025-08" db="UniProtKB">
        <authorList>
            <consortium name="RefSeq"/>
        </authorList>
    </citation>
    <scope>IDENTIFICATION</scope>
</reference>
<dbReference type="OMA" id="CPERESN"/>
<accession>A0A8B8A0V0</accession>
<dbReference type="AlphaFoldDB" id="A0A8B8A0V0"/>
<evidence type="ECO:0000313" key="3">
    <source>
        <dbReference type="RefSeq" id="XP_022111383.1"/>
    </source>
</evidence>
<sequence length="181" mass="20717">MVDCDAEMRTVLGTETLARLLWEQQKESALKDKQMRWHPAIIRWCIALRSRSSSAYNLIRQTGFIRLPPPSTLHPYSHFANPTTGFNFDMLERIVKDYKISQCPERESNICLLFDEMKVKAGLVFSVRSGKVIGFTDMGTVANELAEFERKCRGDKEPEIASHVMVLMVWGIFSRLYAPVG</sequence>
<dbReference type="OrthoDB" id="2441813at2759"/>
<dbReference type="KEGG" id="aplc:110990613"/>
<proteinExistence type="predicted"/>
<evidence type="ECO:0000313" key="2">
    <source>
        <dbReference type="Proteomes" id="UP000694845"/>
    </source>
</evidence>
<gene>
    <name evidence="3" type="primary">LOC110990613</name>
</gene>
<keyword evidence="2" id="KW-1185">Reference proteome</keyword>
<feature type="domain" description="Transposable element P transposase-like RNase H" evidence="1">
    <location>
        <begin position="83"/>
        <end position="181"/>
    </location>
</feature>
<dbReference type="InterPro" id="IPR048365">
    <property type="entry name" value="TNP-like_RNaseH_N"/>
</dbReference>